<feature type="domain" description="Transposon Tn7 transposition protein TnsD C-terminal" evidence="2">
    <location>
        <begin position="184"/>
        <end position="317"/>
    </location>
</feature>
<organism evidence="3 4">
    <name type="scientific">Jeotgalibacillus campisalis</name>
    <dbReference type="NCBI Taxonomy" id="220754"/>
    <lineage>
        <taxon>Bacteria</taxon>
        <taxon>Bacillati</taxon>
        <taxon>Bacillota</taxon>
        <taxon>Bacilli</taxon>
        <taxon>Bacillales</taxon>
        <taxon>Caryophanaceae</taxon>
        <taxon>Jeotgalibacillus</taxon>
    </lineage>
</organism>
<evidence type="ECO:0000259" key="1">
    <source>
        <dbReference type="Pfam" id="PF06527"/>
    </source>
</evidence>
<dbReference type="Pfam" id="PF06527">
    <property type="entry name" value="TniQ"/>
    <property type="match status" value="1"/>
</dbReference>
<dbReference type="InterPro" id="IPR009492">
    <property type="entry name" value="TniQ"/>
</dbReference>
<dbReference type="Proteomes" id="UP000031972">
    <property type="component" value="Unassembled WGS sequence"/>
</dbReference>
<dbReference type="InterPro" id="IPR032750">
    <property type="entry name" value="TnsD_C"/>
</dbReference>
<reference evidence="3 4" key="1">
    <citation type="submission" date="2015-01" db="EMBL/GenBank/DDBJ databases">
        <title>Jeotgalibacillus campisalis genome sequencing.</title>
        <authorList>
            <person name="Goh K.M."/>
            <person name="Chan K.-G."/>
            <person name="Yaakop A.S."/>
            <person name="Ee R."/>
            <person name="Gan H.M."/>
            <person name="Chan C.S."/>
        </authorList>
    </citation>
    <scope>NUCLEOTIDE SEQUENCE [LARGE SCALE GENOMIC DNA]</scope>
    <source>
        <strain evidence="3 4">SF-57</strain>
    </source>
</reference>
<evidence type="ECO:0000313" key="4">
    <source>
        <dbReference type="Proteomes" id="UP000031972"/>
    </source>
</evidence>
<evidence type="ECO:0000313" key="3">
    <source>
        <dbReference type="EMBL" id="KIL50822.1"/>
    </source>
</evidence>
<proteinExistence type="predicted"/>
<keyword evidence="4" id="KW-1185">Reference proteome</keyword>
<dbReference type="RefSeq" id="WP_041054951.1">
    <property type="nucleotide sequence ID" value="NZ_JXRR01000008.1"/>
</dbReference>
<feature type="domain" description="TniQ" evidence="1">
    <location>
        <begin position="7"/>
        <end position="155"/>
    </location>
</feature>
<dbReference type="OrthoDB" id="470139at2"/>
<dbReference type="AlphaFoldDB" id="A0A0C2VPI4"/>
<gene>
    <name evidence="3" type="ORF">KR50_07030</name>
</gene>
<dbReference type="Pfam" id="PF15978">
    <property type="entry name" value="TnsD"/>
    <property type="match status" value="1"/>
</dbReference>
<evidence type="ECO:0000259" key="2">
    <source>
        <dbReference type="Pfam" id="PF15978"/>
    </source>
</evidence>
<comment type="caution">
    <text evidence="3">The sequence shown here is derived from an EMBL/GenBank/DDBJ whole genome shotgun (WGS) entry which is preliminary data.</text>
</comment>
<dbReference type="EMBL" id="JXRR01000008">
    <property type="protein sequence ID" value="KIL50822.1"/>
    <property type="molecule type" value="Genomic_DNA"/>
</dbReference>
<dbReference type="PATRIC" id="fig|220754.4.peg.721"/>
<name>A0A0C2VPI4_9BACL</name>
<sequence>MTNELSFFPSPFKDEDLRSVIKRYHKRSCNKHEIESRRELLNTAANTILPRNIDFLLQRLPYNFKKEDLIFKHTLFPILFPFVNHGKKATLLEDISVIKDAKHSSSLYLNKFVSKELRYCPECKKIDIKKNGEYYARRIHQLERFNFCNIHHINLEDEVGNTIFSVQHDDILLLKPILIEVENILNNERILTMGNELSYRYLAAFFEKSYITRAGKPITYNFIEDMWNNYSAVLSRLGIDPHFLSMHNRIWKMIRLEHKTPHPLLHIIMMKFLKKSIDNFLTDKPTPILSEVPFGTGPWACRNHFCEFYKKPIIERVVLRLLFLSALYADLFI</sequence>
<accession>A0A0C2VPI4</accession>
<protein>
    <submittedName>
        <fullName evidence="3">Uncharacterized protein</fullName>
    </submittedName>
</protein>